<gene>
    <name evidence="1" type="ORF">LPLAT_LOCUS10540</name>
</gene>
<name>A0AAV2P096_9HYME</name>
<dbReference type="AlphaFoldDB" id="A0AAV2P096"/>
<sequence length="102" mass="11993">MRWFSKLYHAIVLRLQSEQGYSHKKAVCILRTYVSTSASLSYYFARSRRERESKSAEVCTKQTLLNGKYLCTRFLYLGYLCIGTKQREIEKYIKDEICGNVT</sequence>
<organism evidence="1 2">
    <name type="scientific">Lasius platythorax</name>
    <dbReference type="NCBI Taxonomy" id="488582"/>
    <lineage>
        <taxon>Eukaryota</taxon>
        <taxon>Metazoa</taxon>
        <taxon>Ecdysozoa</taxon>
        <taxon>Arthropoda</taxon>
        <taxon>Hexapoda</taxon>
        <taxon>Insecta</taxon>
        <taxon>Pterygota</taxon>
        <taxon>Neoptera</taxon>
        <taxon>Endopterygota</taxon>
        <taxon>Hymenoptera</taxon>
        <taxon>Apocrita</taxon>
        <taxon>Aculeata</taxon>
        <taxon>Formicoidea</taxon>
        <taxon>Formicidae</taxon>
        <taxon>Formicinae</taxon>
        <taxon>Lasius</taxon>
        <taxon>Lasius</taxon>
    </lineage>
</organism>
<evidence type="ECO:0000313" key="2">
    <source>
        <dbReference type="Proteomes" id="UP001497644"/>
    </source>
</evidence>
<proteinExistence type="predicted"/>
<dbReference type="EMBL" id="OZ034828">
    <property type="protein sequence ID" value="CAL1685054.1"/>
    <property type="molecule type" value="Genomic_DNA"/>
</dbReference>
<accession>A0AAV2P096</accession>
<dbReference type="Proteomes" id="UP001497644">
    <property type="component" value="Chromosome 5"/>
</dbReference>
<protein>
    <submittedName>
        <fullName evidence="1">Uncharacterized protein</fullName>
    </submittedName>
</protein>
<evidence type="ECO:0000313" key="1">
    <source>
        <dbReference type="EMBL" id="CAL1685054.1"/>
    </source>
</evidence>
<keyword evidence="2" id="KW-1185">Reference proteome</keyword>
<reference evidence="1" key="1">
    <citation type="submission" date="2024-04" db="EMBL/GenBank/DDBJ databases">
        <authorList>
            <consortium name="Molecular Ecology Group"/>
        </authorList>
    </citation>
    <scope>NUCLEOTIDE SEQUENCE</scope>
</reference>